<feature type="compositionally biased region" description="Polar residues" evidence="1">
    <location>
        <begin position="106"/>
        <end position="115"/>
    </location>
</feature>
<evidence type="ECO:0000256" key="1">
    <source>
        <dbReference type="SAM" id="MobiDB-lite"/>
    </source>
</evidence>
<protein>
    <submittedName>
        <fullName evidence="2">Uncharacterized protein</fullName>
    </submittedName>
</protein>
<comment type="caution">
    <text evidence="2">The sequence shown here is derived from an EMBL/GenBank/DDBJ whole genome shotgun (WGS) entry which is preliminary data.</text>
</comment>
<accession>A0A8H2EBH7</accession>
<evidence type="ECO:0000313" key="2">
    <source>
        <dbReference type="EMBL" id="TGJ75176.1"/>
    </source>
</evidence>
<gene>
    <name evidence="2" type="ORF">EYR41_002117</name>
</gene>
<name>A0A8H2EBH7_ORBOL</name>
<dbReference type="AlphaFoldDB" id="A0A8H2EBH7"/>
<feature type="region of interest" description="Disordered" evidence="1">
    <location>
        <begin position="162"/>
        <end position="182"/>
    </location>
</feature>
<feature type="region of interest" description="Disordered" evidence="1">
    <location>
        <begin position="90"/>
        <end position="115"/>
    </location>
</feature>
<organism evidence="2 3">
    <name type="scientific">Orbilia oligospora</name>
    <name type="common">Nematode-trapping fungus</name>
    <name type="synonym">Arthrobotrys oligospora</name>
    <dbReference type="NCBI Taxonomy" id="2813651"/>
    <lineage>
        <taxon>Eukaryota</taxon>
        <taxon>Fungi</taxon>
        <taxon>Dikarya</taxon>
        <taxon>Ascomycota</taxon>
        <taxon>Pezizomycotina</taxon>
        <taxon>Orbiliomycetes</taxon>
        <taxon>Orbiliales</taxon>
        <taxon>Orbiliaceae</taxon>
        <taxon>Orbilia</taxon>
    </lineage>
</organism>
<feature type="compositionally biased region" description="Polar residues" evidence="1">
    <location>
        <begin position="162"/>
        <end position="179"/>
    </location>
</feature>
<proteinExistence type="predicted"/>
<sequence length="217" mass="23694">MELVSFLNCTGESILRSTRLSDDDYMLKFSPDNNYKLLAAKINDCLDVWDMLGLIDQTAHDLGPTYMDDKNTETIVSFLDGLQLARPPRKLTGGGRAVRGLGRVSKPSNANSQLTSSPLVLKCSLKPKPGPRGDQLRRPNHILGAKNAEINRDIKRAMDTRLSNNNNSLGSKQANSMPNKSVPIDKTVTSSILGSLSWVITPMTSLSTSSEHPTTPD</sequence>
<dbReference type="EMBL" id="SOZJ01000001">
    <property type="protein sequence ID" value="TGJ75176.1"/>
    <property type="molecule type" value="Genomic_DNA"/>
</dbReference>
<reference evidence="2 3" key="1">
    <citation type="submission" date="2019-03" db="EMBL/GenBank/DDBJ databases">
        <title>Nematode-trapping fungi genome.</title>
        <authorList>
            <person name="Vidal-Diez De Ulzurrun G."/>
        </authorList>
    </citation>
    <scope>NUCLEOTIDE SEQUENCE [LARGE SCALE GENOMIC DNA]</scope>
    <source>
        <strain evidence="2 3">TWF154</strain>
    </source>
</reference>
<dbReference type="Proteomes" id="UP000297595">
    <property type="component" value="Unassembled WGS sequence"/>
</dbReference>
<evidence type="ECO:0000313" key="3">
    <source>
        <dbReference type="Proteomes" id="UP000297595"/>
    </source>
</evidence>